<organism evidence="3 4">
    <name type="scientific">Urochloa decumbens</name>
    <dbReference type="NCBI Taxonomy" id="240449"/>
    <lineage>
        <taxon>Eukaryota</taxon>
        <taxon>Viridiplantae</taxon>
        <taxon>Streptophyta</taxon>
        <taxon>Embryophyta</taxon>
        <taxon>Tracheophyta</taxon>
        <taxon>Spermatophyta</taxon>
        <taxon>Magnoliopsida</taxon>
        <taxon>Liliopsida</taxon>
        <taxon>Poales</taxon>
        <taxon>Poaceae</taxon>
        <taxon>PACMAD clade</taxon>
        <taxon>Panicoideae</taxon>
        <taxon>Panicodae</taxon>
        <taxon>Paniceae</taxon>
        <taxon>Melinidinae</taxon>
        <taxon>Urochloa</taxon>
    </lineage>
</organism>
<evidence type="ECO:0000313" key="4">
    <source>
        <dbReference type="Proteomes" id="UP001497457"/>
    </source>
</evidence>
<reference evidence="3 4" key="2">
    <citation type="submission" date="2024-10" db="EMBL/GenBank/DDBJ databases">
        <authorList>
            <person name="Ryan C."/>
        </authorList>
    </citation>
    <scope>NUCLEOTIDE SEQUENCE [LARGE SCALE GENOMIC DNA]</scope>
</reference>
<feature type="region of interest" description="Disordered" evidence="1">
    <location>
        <begin position="235"/>
        <end position="257"/>
    </location>
</feature>
<keyword evidence="2" id="KW-0472">Membrane</keyword>
<reference evidence="4" key="1">
    <citation type="submission" date="2024-06" db="EMBL/GenBank/DDBJ databases">
        <authorList>
            <person name="Ryan C."/>
        </authorList>
    </citation>
    <scope>NUCLEOTIDE SEQUENCE [LARGE SCALE GENOMIC DNA]</scope>
</reference>
<dbReference type="PANTHER" id="PTHR31170:SF18">
    <property type="entry name" value="(WILD MALAYSIAN BANANA) HYPOTHETICAL PROTEIN"/>
    <property type="match status" value="1"/>
</dbReference>
<dbReference type="EMBL" id="OZ075133">
    <property type="protein sequence ID" value="CAL4987664.1"/>
    <property type="molecule type" value="Genomic_DNA"/>
</dbReference>
<evidence type="ECO:0000256" key="2">
    <source>
        <dbReference type="SAM" id="Phobius"/>
    </source>
</evidence>
<dbReference type="AlphaFoldDB" id="A0ABC9AZU4"/>
<dbReference type="InterPro" id="IPR004158">
    <property type="entry name" value="DUF247_pln"/>
</dbReference>
<name>A0ABC9AZU4_9POAL</name>
<dbReference type="Pfam" id="PF03140">
    <property type="entry name" value="DUF247"/>
    <property type="match status" value="1"/>
</dbReference>
<keyword evidence="2" id="KW-0812">Transmembrane</keyword>
<protein>
    <submittedName>
        <fullName evidence="3">Uncharacterized protein</fullName>
    </submittedName>
</protein>
<sequence length="449" mass="50713">MWVVDIEKMLDDGDEADLVASPAEEWRSHCIFRVPPHFKMVHGSAFRSQAVTLGPFHHDRDSNAIMEGHKRRAVRHLLRRARRTLRDLAVAVEEVAVELEEAYAGLDGEWRGRNRGRFLEMMIADGCFLLEVMRNYAIEMYKKDSNDYMPSDPVFSPHAVMHIAAFLQRDMLMIENQLPLRLLQRIVAVEGRPSDEASINKEVLRFLGINHDGAAAGKLGLHPLDIYRRGLLGSVHRTHPPPTPLNKNGDDDGDELDAPRSAQKLWEAGIRFRRSGTDLLDDVGFDEGKRRLEVPRVLLDDSTEHKYRNMMAFEALHAGTGNDVTAFVLFLKDMVDSVDDVARLRKAGVLRHDLAGSDGAVVALLHGLTRDVAKTGESRLCAVRDAVELHCRASWRVFAFESWAKLRNTYFTSLWGTVALTVSIFLLITDVMQTAYAVMSYELTKHRHG</sequence>
<keyword evidence="2" id="KW-1133">Transmembrane helix</keyword>
<evidence type="ECO:0000313" key="3">
    <source>
        <dbReference type="EMBL" id="CAL4987664.1"/>
    </source>
</evidence>
<feature type="transmembrane region" description="Helical" evidence="2">
    <location>
        <begin position="414"/>
        <end position="438"/>
    </location>
</feature>
<dbReference type="PANTHER" id="PTHR31170">
    <property type="entry name" value="BNAC04G53230D PROTEIN"/>
    <property type="match status" value="1"/>
</dbReference>
<accession>A0ABC9AZU4</accession>
<dbReference type="Proteomes" id="UP001497457">
    <property type="component" value="Chromosome 23rd"/>
</dbReference>
<evidence type="ECO:0000256" key="1">
    <source>
        <dbReference type="SAM" id="MobiDB-lite"/>
    </source>
</evidence>
<keyword evidence="4" id="KW-1185">Reference proteome</keyword>
<proteinExistence type="predicted"/>
<gene>
    <name evidence="3" type="ORF">URODEC1_LOCUS58929</name>
</gene>